<protein>
    <recommendedName>
        <fullName evidence="3">Abortive infection protein</fullName>
    </recommendedName>
</protein>
<accession>A0ABS4WVW2</accession>
<organism evidence="1 2">
    <name type="scientific">Brachybacterium sacelli</name>
    <dbReference type="NCBI Taxonomy" id="173364"/>
    <lineage>
        <taxon>Bacteria</taxon>
        <taxon>Bacillati</taxon>
        <taxon>Actinomycetota</taxon>
        <taxon>Actinomycetes</taxon>
        <taxon>Micrococcales</taxon>
        <taxon>Dermabacteraceae</taxon>
        <taxon>Brachybacterium</taxon>
    </lineage>
</organism>
<sequence length="323" mass="35629">MLAVRGVSYLVDDVDSALLRRDVDVIADELFCNAVMIIGRDRDQLLEAAGHTLRRGLSVHLRPDATDLDLTGMLDQLAAVAQDAQRMRAEHPDQVVLVVGSEFSHSVSGIVPAPRSFLRLALILKAHRLLRRRIDARLPRMLERAAATARAHFAGPVTYSAASWENVDWSLFDLVGVSLYRAAGNHADYPARVAALVRDHGRPFVVTEFGCGAFTGAQDRGAGSFQIVNWFSEPPRIRGDHPRDEAVQARYLSELLDLYDGAGVHGGFVFTYAMPDFPRHDDPAQDLDKAGFALVVTEGDMLHRKQAFHVVADRYRRALGAAE</sequence>
<evidence type="ECO:0000313" key="2">
    <source>
        <dbReference type="Proteomes" id="UP001519290"/>
    </source>
</evidence>
<dbReference type="InterPro" id="IPR017853">
    <property type="entry name" value="GH"/>
</dbReference>
<gene>
    <name evidence="1" type="ORF">JOF43_000303</name>
</gene>
<keyword evidence="2" id="KW-1185">Reference proteome</keyword>
<evidence type="ECO:0000313" key="1">
    <source>
        <dbReference type="EMBL" id="MBP2380346.1"/>
    </source>
</evidence>
<dbReference type="RefSeq" id="WP_209898134.1">
    <property type="nucleotide sequence ID" value="NZ_BAAAJW010000006.1"/>
</dbReference>
<dbReference type="Proteomes" id="UP001519290">
    <property type="component" value="Unassembled WGS sequence"/>
</dbReference>
<comment type="caution">
    <text evidence="1">The sequence shown here is derived from an EMBL/GenBank/DDBJ whole genome shotgun (WGS) entry which is preliminary data.</text>
</comment>
<dbReference type="EMBL" id="JAGIOD010000001">
    <property type="protein sequence ID" value="MBP2380346.1"/>
    <property type="molecule type" value="Genomic_DNA"/>
</dbReference>
<name>A0ABS4WVW2_9MICO</name>
<evidence type="ECO:0008006" key="3">
    <source>
        <dbReference type="Google" id="ProtNLM"/>
    </source>
</evidence>
<dbReference type="SUPFAM" id="SSF51445">
    <property type="entry name" value="(Trans)glycosidases"/>
    <property type="match status" value="1"/>
</dbReference>
<proteinExistence type="predicted"/>
<dbReference type="Gene3D" id="3.20.20.80">
    <property type="entry name" value="Glycosidases"/>
    <property type="match status" value="1"/>
</dbReference>
<reference evidence="1 2" key="1">
    <citation type="submission" date="2021-03" db="EMBL/GenBank/DDBJ databases">
        <title>Sequencing the genomes of 1000 actinobacteria strains.</title>
        <authorList>
            <person name="Klenk H.-P."/>
        </authorList>
    </citation>
    <scope>NUCLEOTIDE SEQUENCE [LARGE SCALE GENOMIC DNA]</scope>
    <source>
        <strain evidence="1 2">DSM 14566</strain>
    </source>
</reference>